<dbReference type="RefSeq" id="WP_116063130.1">
    <property type="nucleotide sequence ID" value="NZ_QRDZ01000021.1"/>
</dbReference>
<dbReference type="Gene3D" id="2.60.120.260">
    <property type="entry name" value="Galactose-binding domain-like"/>
    <property type="match status" value="1"/>
</dbReference>
<dbReference type="AlphaFoldDB" id="A0A3D9IUM2"/>
<reference evidence="2 3" key="1">
    <citation type="submission" date="2018-07" db="EMBL/GenBank/DDBJ databases">
        <title>Genomic Encyclopedia of Type Strains, Phase III (KMG-III): the genomes of soil and plant-associated and newly described type strains.</title>
        <authorList>
            <person name="Whitman W."/>
        </authorList>
    </citation>
    <scope>NUCLEOTIDE SEQUENCE [LARGE SCALE GENOMIC DNA]</scope>
    <source>
        <strain evidence="2 3">CECT 7287</strain>
    </source>
</reference>
<comment type="caution">
    <text evidence="2">The sequence shown here is derived from an EMBL/GenBank/DDBJ whole genome shotgun (WGS) entry which is preliminary data.</text>
</comment>
<evidence type="ECO:0000313" key="3">
    <source>
        <dbReference type="Proteomes" id="UP000256977"/>
    </source>
</evidence>
<feature type="compositionally biased region" description="Basic and acidic residues" evidence="1">
    <location>
        <begin position="1"/>
        <end position="15"/>
    </location>
</feature>
<dbReference type="EMBL" id="QRDZ01000021">
    <property type="protein sequence ID" value="RED65209.1"/>
    <property type="molecule type" value="Genomic_DNA"/>
</dbReference>
<sequence>MNMNEENKLKTEASGHEAANVKPAGISRRKMIGALGVATAAFLVSGKSIFAATTLTDNLKLKRTTPIDVTDVNENFTRIDSEFGNRAVSPDYYKVGTGFDDTDCVQAAFDSGKPVIFTRNYNVKSVKMTGSDQNIDFNGYWLFGISESTDTEEMRDCVLTISGLYLNLYNIRVGAGFKPYKCGIHWVSISASRPAEHIKVYGLQVNRCLVGIQYGAYLDDSNPLDAPQSENFIYGIHFRAVQNCLILNQPNGILKIIGGLFDCGPSEWDTVPSSPYSAVNAYCFYAKDSVLSIDACEILKVSSTEGYGFKGNNFILTNCSIEIGSTWGYIDGKATITQDDAGYQGGINKNLFEIAPGAEGRLNLNTFFAKRAAGFNSPAYIINGLAAAPRFRVNIDKSYFSEWTANKVTSARRENVYVQNTRFTKVVSGVTYESNINDQDRILNIAASVDTTGENMSTESDTVQKSDWNMYVYTGTGTVYFRKNTTDVPVGFRSCIEVKVTSGISYIYSSKFPVFGGASLVFSGWAKYTTGNSEQKVSVVWVDAANNVVAEDLIVLADLSTTEWGRIVKSVTAPLSAVRASFQIVGSGGSILVTGLGLTAEGDTVERASFINQMNAALDAPGEGFILKSPNNTSYKITVSDAGTLTATAYP</sequence>
<proteinExistence type="predicted"/>
<keyword evidence="3" id="KW-1185">Reference proteome</keyword>
<name>A0A3D9IUM2_9BACL</name>
<dbReference type="OrthoDB" id="9764804at2"/>
<accession>A0A3D9IUM2</accession>
<organism evidence="2 3">
    <name type="scientific">Cohnella phaseoli</name>
    <dbReference type="NCBI Taxonomy" id="456490"/>
    <lineage>
        <taxon>Bacteria</taxon>
        <taxon>Bacillati</taxon>
        <taxon>Bacillota</taxon>
        <taxon>Bacilli</taxon>
        <taxon>Bacillales</taxon>
        <taxon>Paenibacillaceae</taxon>
        <taxon>Cohnella</taxon>
    </lineage>
</organism>
<evidence type="ECO:0000313" key="2">
    <source>
        <dbReference type="EMBL" id="RED65209.1"/>
    </source>
</evidence>
<dbReference type="Proteomes" id="UP000256977">
    <property type="component" value="Unassembled WGS sequence"/>
</dbReference>
<protein>
    <submittedName>
        <fullName evidence="2">Uncharacterized protein</fullName>
    </submittedName>
</protein>
<feature type="region of interest" description="Disordered" evidence="1">
    <location>
        <begin position="1"/>
        <end position="21"/>
    </location>
</feature>
<gene>
    <name evidence="2" type="ORF">DFP98_121100</name>
</gene>
<evidence type="ECO:0000256" key="1">
    <source>
        <dbReference type="SAM" id="MobiDB-lite"/>
    </source>
</evidence>